<dbReference type="Proteomes" id="UP000295281">
    <property type="component" value="Unassembled WGS sequence"/>
</dbReference>
<evidence type="ECO:0000313" key="2">
    <source>
        <dbReference type="EMBL" id="TDQ52971.1"/>
    </source>
</evidence>
<sequence length="78" mass="8304">MTASRRMARYRAWAALALLGVVLLGSWLADAHEANTALSALMALTWVMLVFREKGQDPPPAAPRPPDPSPEGPPGEGP</sequence>
<comment type="caution">
    <text evidence="2">The sequence shown here is derived from an EMBL/GenBank/DDBJ whole genome shotgun (WGS) entry which is preliminary data.</text>
</comment>
<gene>
    <name evidence="2" type="ORF">EV190_10588</name>
</gene>
<keyword evidence="3" id="KW-1185">Reference proteome</keyword>
<reference evidence="2 3" key="1">
    <citation type="submission" date="2019-03" db="EMBL/GenBank/DDBJ databases">
        <title>Genomic Encyclopedia of Type Strains, Phase IV (KMG-IV): sequencing the most valuable type-strain genomes for metagenomic binning, comparative biology and taxonomic classification.</title>
        <authorList>
            <person name="Goeker M."/>
        </authorList>
    </citation>
    <scope>NUCLEOTIDE SEQUENCE [LARGE SCALE GENOMIC DNA]</scope>
    <source>
        <strain evidence="2 3">DSM 46770</strain>
    </source>
</reference>
<protein>
    <submittedName>
        <fullName evidence="2">Uncharacterized protein</fullName>
    </submittedName>
</protein>
<dbReference type="EMBL" id="SNYN01000005">
    <property type="protein sequence ID" value="TDQ52971.1"/>
    <property type="molecule type" value="Genomic_DNA"/>
</dbReference>
<dbReference type="AlphaFoldDB" id="A0A4V3D8S8"/>
<feature type="region of interest" description="Disordered" evidence="1">
    <location>
        <begin position="55"/>
        <end position="78"/>
    </location>
</feature>
<evidence type="ECO:0000313" key="3">
    <source>
        <dbReference type="Proteomes" id="UP000295281"/>
    </source>
</evidence>
<accession>A0A4V3D8S8</accession>
<proteinExistence type="predicted"/>
<feature type="compositionally biased region" description="Pro residues" evidence="1">
    <location>
        <begin position="57"/>
        <end position="78"/>
    </location>
</feature>
<name>A0A4V3D8S8_9ACTN</name>
<organism evidence="2 3">
    <name type="scientific">Actinorugispora endophytica</name>
    <dbReference type="NCBI Taxonomy" id="1605990"/>
    <lineage>
        <taxon>Bacteria</taxon>
        <taxon>Bacillati</taxon>
        <taxon>Actinomycetota</taxon>
        <taxon>Actinomycetes</taxon>
        <taxon>Streptosporangiales</taxon>
        <taxon>Nocardiopsidaceae</taxon>
        <taxon>Actinorugispora</taxon>
    </lineage>
</organism>
<evidence type="ECO:0000256" key="1">
    <source>
        <dbReference type="SAM" id="MobiDB-lite"/>
    </source>
</evidence>
<dbReference type="RefSeq" id="WP_133741087.1">
    <property type="nucleotide sequence ID" value="NZ_SNYN01000005.1"/>
</dbReference>